<dbReference type="OrthoDB" id="9825331at2"/>
<dbReference type="Pfam" id="PF00578">
    <property type="entry name" value="AhpC-TSA"/>
    <property type="match status" value="1"/>
</dbReference>
<protein>
    <recommendedName>
        <fullName evidence="1">Alkyl hydroperoxide reductase subunit C/ Thiol specific antioxidant domain-containing protein</fullName>
    </recommendedName>
</protein>
<dbReference type="Proteomes" id="UP000050277">
    <property type="component" value="Unassembled WGS sequence"/>
</dbReference>
<feature type="domain" description="Alkyl hydroperoxide reductase subunit C/ Thiol specific antioxidant" evidence="1">
    <location>
        <begin position="8"/>
        <end position="101"/>
    </location>
</feature>
<proteinExistence type="predicted"/>
<dbReference type="InterPro" id="IPR036249">
    <property type="entry name" value="Thioredoxin-like_sf"/>
</dbReference>
<evidence type="ECO:0000259" key="1">
    <source>
        <dbReference type="Pfam" id="PF00578"/>
    </source>
</evidence>
<accession>A0A0P6XRQ2</accession>
<dbReference type="AlphaFoldDB" id="A0A0P6XRQ2"/>
<keyword evidence="3" id="KW-1185">Reference proteome</keyword>
<evidence type="ECO:0000313" key="2">
    <source>
        <dbReference type="EMBL" id="KPL79467.1"/>
    </source>
</evidence>
<dbReference type="Gene3D" id="3.40.30.10">
    <property type="entry name" value="Glutaredoxin"/>
    <property type="match status" value="1"/>
</dbReference>
<dbReference type="SUPFAM" id="SSF52833">
    <property type="entry name" value="Thioredoxin-like"/>
    <property type="match status" value="1"/>
</dbReference>
<dbReference type="STRING" id="70996.SE18_26260"/>
<comment type="caution">
    <text evidence="2">The sequence shown here is derived from an EMBL/GenBank/DDBJ whole genome shotgun (WGS) entry which is preliminary data.</text>
</comment>
<gene>
    <name evidence="2" type="ORF">SE18_26260</name>
</gene>
<evidence type="ECO:0000313" key="3">
    <source>
        <dbReference type="Proteomes" id="UP000050277"/>
    </source>
</evidence>
<sequence>MSDLTLFTHDYRSTMWHKLNQQQPIVAIFVSHSVDARSQQMLRTLEAQQAQFRQLQAQPVILTKTNPAHLNAFIQHFQPIYPVLSDPTGAVFRSYSYASEQLEVQGGILVLPPRSITAVFRFVPQNDEQQLPINELLACVNMLNYYNSSVTA</sequence>
<dbReference type="GO" id="GO:0016491">
    <property type="term" value="F:oxidoreductase activity"/>
    <property type="evidence" value="ECO:0007669"/>
    <property type="project" value="InterPro"/>
</dbReference>
<dbReference type="EMBL" id="LGKP01000046">
    <property type="protein sequence ID" value="KPL79467.1"/>
    <property type="molecule type" value="Genomic_DNA"/>
</dbReference>
<organism evidence="2 3">
    <name type="scientific">Herpetosiphon geysericola</name>
    <dbReference type="NCBI Taxonomy" id="70996"/>
    <lineage>
        <taxon>Bacteria</taxon>
        <taxon>Bacillati</taxon>
        <taxon>Chloroflexota</taxon>
        <taxon>Chloroflexia</taxon>
        <taxon>Herpetosiphonales</taxon>
        <taxon>Herpetosiphonaceae</taxon>
        <taxon>Herpetosiphon</taxon>
    </lineage>
</organism>
<dbReference type="RefSeq" id="WP_054537433.1">
    <property type="nucleotide sequence ID" value="NZ_LGKP01000046.1"/>
</dbReference>
<dbReference type="InterPro" id="IPR000866">
    <property type="entry name" value="AhpC/TSA"/>
</dbReference>
<name>A0A0P6XRQ2_9CHLR</name>
<dbReference type="GO" id="GO:0016209">
    <property type="term" value="F:antioxidant activity"/>
    <property type="evidence" value="ECO:0007669"/>
    <property type="project" value="InterPro"/>
</dbReference>
<reference evidence="2 3" key="1">
    <citation type="submission" date="2015-07" db="EMBL/GenBank/DDBJ databases">
        <title>Whole genome sequence of Herpetosiphon geysericola DSM 7119.</title>
        <authorList>
            <person name="Hemp J."/>
            <person name="Ward L.M."/>
            <person name="Pace L.A."/>
            <person name="Fischer W.W."/>
        </authorList>
    </citation>
    <scope>NUCLEOTIDE SEQUENCE [LARGE SCALE GENOMIC DNA]</scope>
    <source>
        <strain evidence="2 3">DSM 7119</strain>
    </source>
</reference>